<dbReference type="InterPro" id="IPR009019">
    <property type="entry name" value="KH_sf_prok-type"/>
</dbReference>
<dbReference type="SUPFAM" id="SSF54821">
    <property type="entry name" value="Ribosomal protein S3 C-terminal domain"/>
    <property type="match status" value="1"/>
</dbReference>
<dbReference type="AlphaFoldDB" id="A0A0G2UFG2"/>
<dbReference type="InterPro" id="IPR001351">
    <property type="entry name" value="Ribosomal_uS3_C"/>
</dbReference>
<comment type="similarity">
    <text evidence="1 5 6">Belongs to the universal ribosomal protein uS3 family.</text>
</comment>
<dbReference type="GO" id="GO:0006412">
    <property type="term" value="P:translation"/>
    <property type="evidence" value="ECO:0007669"/>
    <property type="project" value="UniProtKB-UniRule"/>
</dbReference>
<geneLocation type="chloroplast" evidence="9"/>
<dbReference type="PROSITE" id="PS00548">
    <property type="entry name" value="RIBOSOMAL_S3"/>
    <property type="match status" value="1"/>
</dbReference>
<gene>
    <name evidence="5 9" type="primary">rps3</name>
</gene>
<dbReference type="NCBIfam" id="TIGR01009">
    <property type="entry name" value="rpsC_bact"/>
    <property type="match status" value="1"/>
</dbReference>
<sequence length="225" mass="25307">MGRKTNPLGFRLGIAKNYHSNWFARPRIYSQYVQEDKQVRDCIDAYVHGQRVWNPAGSGGNSGAEGIERVVIRRKTDLLSVEIHAGSPAVLIRSHGRGIEQLRMNVQQNLSDSWIGRVHIALVEISGPYGEPNILAKYMASQLGNRVAFRRTMKKAIELARKSGRKGIKIQIAGRLNGAEIARVEWAREGRVPLQTLRAQIDYCYYPAQTVYGVLGIKVWILRNG</sequence>
<dbReference type="InterPro" id="IPR018280">
    <property type="entry name" value="Ribosomal_uS3_CS"/>
</dbReference>
<dbReference type="GO" id="GO:0009507">
    <property type="term" value="C:chloroplast"/>
    <property type="evidence" value="ECO:0007669"/>
    <property type="project" value="UniProtKB-SubCell"/>
</dbReference>
<comment type="subcellular location">
    <subcellularLocation>
        <location evidence="5 7">Plastid</location>
        <location evidence="5 7">Chloroplast</location>
    </subcellularLocation>
</comment>
<feature type="domain" description="Small ribosomal subunit protein uS3 C-terminal" evidence="8">
    <location>
        <begin position="139"/>
        <end position="221"/>
    </location>
</feature>
<dbReference type="InterPro" id="IPR036419">
    <property type="entry name" value="Ribosomal_S3_C_sf"/>
</dbReference>
<proteinExistence type="evidence at transcript level"/>
<dbReference type="InterPro" id="IPR057258">
    <property type="entry name" value="Ribosomal_uS3"/>
</dbReference>
<evidence type="ECO:0000259" key="8">
    <source>
        <dbReference type="Pfam" id="PF00189"/>
    </source>
</evidence>
<dbReference type="EMBL" id="KR028167">
    <property type="protein sequence ID" value="AKI29357.1"/>
    <property type="molecule type" value="mRNA"/>
</dbReference>
<dbReference type="PANTHER" id="PTHR11760:SF19">
    <property type="entry name" value="SMALL RIBOSOMAL SUBUNIT PROTEIN US3C"/>
    <property type="match status" value="1"/>
</dbReference>
<comment type="subunit">
    <text evidence="5 7">Part of the 30S ribosomal subunit.</text>
</comment>
<name>A0A0G2UFG2_SELUN</name>
<protein>
    <recommendedName>
        <fullName evidence="4 5">Small ribosomal subunit protein uS3c</fullName>
    </recommendedName>
</protein>
<dbReference type="GO" id="GO:0003735">
    <property type="term" value="F:structural constituent of ribosome"/>
    <property type="evidence" value="ECO:0007669"/>
    <property type="project" value="InterPro"/>
</dbReference>
<dbReference type="Gene3D" id="3.30.300.20">
    <property type="match status" value="1"/>
</dbReference>
<keyword evidence="7 9" id="KW-0934">Plastid</keyword>
<evidence type="ECO:0000256" key="4">
    <source>
        <dbReference type="ARBA" id="ARBA00035154"/>
    </source>
</evidence>
<dbReference type="GO" id="GO:0022627">
    <property type="term" value="C:cytosolic small ribosomal subunit"/>
    <property type="evidence" value="ECO:0007669"/>
    <property type="project" value="TreeGrafter"/>
</dbReference>
<dbReference type="GO" id="GO:0003723">
    <property type="term" value="F:RNA binding"/>
    <property type="evidence" value="ECO:0007669"/>
    <property type="project" value="InterPro"/>
</dbReference>
<dbReference type="InterPro" id="IPR005704">
    <property type="entry name" value="Ribosomal_uS3_bac-typ"/>
</dbReference>
<reference evidence="9" key="2">
    <citation type="submission" date="2015-03" db="EMBL/GenBank/DDBJ databases">
        <authorList>
            <person name="Oldenkott B."/>
            <person name="Yamaguchi K."/>
            <person name="Tsuji-Tsukinoki S."/>
            <person name="Knie N."/>
            <person name="Knoop V."/>
        </authorList>
    </citation>
    <scope>NUCLEOTIDE SEQUENCE</scope>
</reference>
<dbReference type="Pfam" id="PF00189">
    <property type="entry name" value="Ribosomal_S3_C"/>
    <property type="match status" value="1"/>
</dbReference>
<reference evidence="9" key="1">
    <citation type="journal article" date="2014" name="RNA">
        <title>Chloroplast RNA editing going extreme: more than 3400 events of C-to-U editing in the chloroplast transcriptome of the lycophyte Selaginella uncinata.</title>
        <authorList>
            <person name="Oldenkott B."/>
            <person name="Yamaguchi K."/>
            <person name="Tsuji-Tsukinoki S."/>
            <person name="Knie N."/>
            <person name="Knoop V."/>
        </authorList>
    </citation>
    <scope>NUCLEOTIDE SEQUENCE</scope>
</reference>
<dbReference type="InterPro" id="IPR015946">
    <property type="entry name" value="KH_dom-like_a/b"/>
</dbReference>
<evidence type="ECO:0000313" key="9">
    <source>
        <dbReference type="EMBL" id="AKI29357.1"/>
    </source>
</evidence>
<accession>A0A0G2UFG2</accession>
<dbReference type="CDD" id="cd02412">
    <property type="entry name" value="KH-II_30S_S3"/>
    <property type="match status" value="1"/>
</dbReference>
<evidence type="ECO:0000256" key="2">
    <source>
        <dbReference type="ARBA" id="ARBA00022980"/>
    </source>
</evidence>
<evidence type="ECO:0000256" key="5">
    <source>
        <dbReference type="HAMAP-Rule" id="MF_01309"/>
    </source>
</evidence>
<organism evidence="9">
    <name type="scientific">Selaginella uncinata</name>
    <name type="common">Blue spike-moss</name>
    <name type="synonym">Lycopodium uncinatum</name>
    <dbReference type="NCBI Taxonomy" id="307165"/>
    <lineage>
        <taxon>Eukaryota</taxon>
        <taxon>Viridiplantae</taxon>
        <taxon>Streptophyta</taxon>
        <taxon>Embryophyta</taxon>
        <taxon>Tracheophyta</taxon>
        <taxon>Lycopodiopsida</taxon>
        <taxon>Selaginellales</taxon>
        <taxon>Selaginellaceae</taxon>
        <taxon>Selaginella</taxon>
    </lineage>
</organism>
<keyword evidence="2 5" id="KW-0689">Ribosomal protein</keyword>
<dbReference type="SUPFAM" id="SSF54814">
    <property type="entry name" value="Prokaryotic type KH domain (KH-domain type II)"/>
    <property type="match status" value="1"/>
</dbReference>
<evidence type="ECO:0000256" key="3">
    <source>
        <dbReference type="ARBA" id="ARBA00023274"/>
    </source>
</evidence>
<keyword evidence="7 9" id="KW-0150">Chloroplast</keyword>
<dbReference type="PANTHER" id="PTHR11760">
    <property type="entry name" value="30S/40S RIBOSOMAL PROTEIN S3"/>
    <property type="match status" value="1"/>
</dbReference>
<dbReference type="Gene3D" id="3.30.1140.32">
    <property type="entry name" value="Ribosomal protein S3, C-terminal domain"/>
    <property type="match status" value="1"/>
</dbReference>
<evidence type="ECO:0000256" key="1">
    <source>
        <dbReference type="ARBA" id="ARBA00010761"/>
    </source>
</evidence>
<evidence type="ECO:0000256" key="7">
    <source>
        <dbReference type="RuleBase" id="RU003626"/>
    </source>
</evidence>
<evidence type="ECO:0000256" key="6">
    <source>
        <dbReference type="RuleBase" id="RU003624"/>
    </source>
</evidence>
<dbReference type="HAMAP" id="MF_01309_B">
    <property type="entry name" value="Ribosomal_uS3_B"/>
    <property type="match status" value="1"/>
</dbReference>
<keyword evidence="3 5" id="KW-0687">Ribonucleoprotein</keyword>